<proteinExistence type="predicted"/>
<sequence>MVEICAVSLTIDVSRMGDLTLAEKVLSLIPSGRVISWRTWPKLVRRAPMSIFFLAPERAPRTGYSERGEGSPFTRPQRNLQGTNEENTAFTVQVGHGASIQLVNVVITTGNTRATIQFGSFDFPSVVARAAAVPMTGMNTKRPARKLHPVRPLPIARIIQRNDPLLKLLNIGCI</sequence>
<dbReference type="AlphaFoldDB" id="A0A2I0VU80"/>
<accession>A0A2I0VU80</accession>
<name>A0A2I0VU80_9ASPA</name>
<keyword evidence="3" id="KW-1185">Reference proteome</keyword>
<feature type="region of interest" description="Disordered" evidence="1">
    <location>
        <begin position="61"/>
        <end position="83"/>
    </location>
</feature>
<evidence type="ECO:0000256" key="1">
    <source>
        <dbReference type="SAM" id="MobiDB-lite"/>
    </source>
</evidence>
<protein>
    <submittedName>
        <fullName evidence="2">Uncharacterized protein</fullName>
    </submittedName>
</protein>
<dbReference type="Proteomes" id="UP000233837">
    <property type="component" value="Unassembled WGS sequence"/>
</dbReference>
<reference evidence="2 3" key="2">
    <citation type="journal article" date="2017" name="Nature">
        <title>The Apostasia genome and the evolution of orchids.</title>
        <authorList>
            <person name="Zhang G.Q."/>
            <person name="Liu K.W."/>
            <person name="Li Z."/>
            <person name="Lohaus R."/>
            <person name="Hsiao Y.Y."/>
            <person name="Niu S.C."/>
            <person name="Wang J.Y."/>
            <person name="Lin Y.C."/>
            <person name="Xu Q."/>
            <person name="Chen L.J."/>
            <person name="Yoshida K."/>
            <person name="Fujiwara S."/>
            <person name="Wang Z.W."/>
            <person name="Zhang Y.Q."/>
            <person name="Mitsuda N."/>
            <person name="Wang M."/>
            <person name="Liu G.H."/>
            <person name="Pecoraro L."/>
            <person name="Huang H.X."/>
            <person name="Xiao X.J."/>
            <person name="Lin M."/>
            <person name="Wu X.Y."/>
            <person name="Wu W.L."/>
            <person name="Chen Y.Y."/>
            <person name="Chang S.B."/>
            <person name="Sakamoto S."/>
            <person name="Ohme-Takagi M."/>
            <person name="Yagi M."/>
            <person name="Zeng S.J."/>
            <person name="Shen C.Y."/>
            <person name="Yeh C.M."/>
            <person name="Luo Y.B."/>
            <person name="Tsai W.C."/>
            <person name="Van de Peer Y."/>
            <person name="Liu Z.J."/>
        </authorList>
    </citation>
    <scope>NUCLEOTIDE SEQUENCE [LARGE SCALE GENOMIC DNA]</scope>
    <source>
        <tissue evidence="2">The whole plant</tissue>
    </source>
</reference>
<reference evidence="2 3" key="1">
    <citation type="journal article" date="2016" name="Sci. Rep.">
        <title>The Dendrobium catenatum Lindl. genome sequence provides insights into polysaccharide synthase, floral development and adaptive evolution.</title>
        <authorList>
            <person name="Zhang G.Q."/>
            <person name="Xu Q."/>
            <person name="Bian C."/>
            <person name="Tsai W.C."/>
            <person name="Yeh C.M."/>
            <person name="Liu K.W."/>
            <person name="Yoshida K."/>
            <person name="Zhang L.S."/>
            <person name="Chang S.B."/>
            <person name="Chen F."/>
            <person name="Shi Y."/>
            <person name="Su Y.Y."/>
            <person name="Zhang Y.Q."/>
            <person name="Chen L.J."/>
            <person name="Yin Y."/>
            <person name="Lin M."/>
            <person name="Huang H."/>
            <person name="Deng H."/>
            <person name="Wang Z.W."/>
            <person name="Zhu S.L."/>
            <person name="Zhao X."/>
            <person name="Deng C."/>
            <person name="Niu S.C."/>
            <person name="Huang J."/>
            <person name="Wang M."/>
            <person name="Liu G.H."/>
            <person name="Yang H.J."/>
            <person name="Xiao X.J."/>
            <person name="Hsiao Y.Y."/>
            <person name="Wu W.L."/>
            <person name="Chen Y.Y."/>
            <person name="Mitsuda N."/>
            <person name="Ohme-Takagi M."/>
            <person name="Luo Y.B."/>
            <person name="Van de Peer Y."/>
            <person name="Liu Z.J."/>
        </authorList>
    </citation>
    <scope>NUCLEOTIDE SEQUENCE [LARGE SCALE GENOMIC DNA]</scope>
    <source>
        <tissue evidence="2">The whole plant</tissue>
    </source>
</reference>
<evidence type="ECO:0000313" key="3">
    <source>
        <dbReference type="Proteomes" id="UP000233837"/>
    </source>
</evidence>
<evidence type="ECO:0000313" key="2">
    <source>
        <dbReference type="EMBL" id="PKU66976.1"/>
    </source>
</evidence>
<dbReference type="EMBL" id="KZ503231">
    <property type="protein sequence ID" value="PKU66976.1"/>
    <property type="molecule type" value="Genomic_DNA"/>
</dbReference>
<gene>
    <name evidence="2" type="ORF">MA16_Dca019077</name>
</gene>
<feature type="compositionally biased region" description="Polar residues" evidence="1">
    <location>
        <begin position="74"/>
        <end position="83"/>
    </location>
</feature>
<organism evidence="2 3">
    <name type="scientific">Dendrobium catenatum</name>
    <dbReference type="NCBI Taxonomy" id="906689"/>
    <lineage>
        <taxon>Eukaryota</taxon>
        <taxon>Viridiplantae</taxon>
        <taxon>Streptophyta</taxon>
        <taxon>Embryophyta</taxon>
        <taxon>Tracheophyta</taxon>
        <taxon>Spermatophyta</taxon>
        <taxon>Magnoliopsida</taxon>
        <taxon>Liliopsida</taxon>
        <taxon>Asparagales</taxon>
        <taxon>Orchidaceae</taxon>
        <taxon>Epidendroideae</taxon>
        <taxon>Malaxideae</taxon>
        <taxon>Dendrobiinae</taxon>
        <taxon>Dendrobium</taxon>
    </lineage>
</organism>